<reference evidence="1 2" key="1">
    <citation type="submission" date="2024-02" db="EMBL/GenBank/DDBJ databases">
        <title>Herpetosiphon gulosus NBRC 112829.</title>
        <authorList>
            <person name="Ichikawa N."/>
            <person name="Katano-Makiyama Y."/>
            <person name="Hidaka K."/>
        </authorList>
    </citation>
    <scope>NUCLEOTIDE SEQUENCE [LARGE SCALE GENOMIC DNA]</scope>
    <source>
        <strain evidence="1 2">NBRC 112829</strain>
    </source>
</reference>
<keyword evidence="2" id="KW-1185">Reference proteome</keyword>
<gene>
    <name evidence="1" type="ORF">Hgul01_04806</name>
</gene>
<evidence type="ECO:0000313" key="2">
    <source>
        <dbReference type="Proteomes" id="UP001428290"/>
    </source>
</evidence>
<dbReference type="InterPro" id="IPR025855">
    <property type="entry name" value="Replic_Relax"/>
</dbReference>
<evidence type="ECO:0008006" key="3">
    <source>
        <dbReference type="Google" id="ProtNLM"/>
    </source>
</evidence>
<evidence type="ECO:0000313" key="1">
    <source>
        <dbReference type="EMBL" id="GAA5530982.1"/>
    </source>
</evidence>
<protein>
    <recommendedName>
        <fullName evidence="3">Protein involved in plasmid replication-relaxation</fullName>
    </recommendedName>
</protein>
<name>A0ABP9X6G3_9CHLR</name>
<dbReference type="EMBL" id="BAABRU010000028">
    <property type="protein sequence ID" value="GAA5530982.1"/>
    <property type="molecule type" value="Genomic_DNA"/>
</dbReference>
<comment type="caution">
    <text evidence="1">The sequence shown here is derived from an EMBL/GenBank/DDBJ whole genome shotgun (WGS) entry which is preliminary data.</text>
</comment>
<accession>A0ABP9X6G3</accession>
<organism evidence="1 2">
    <name type="scientific">Herpetosiphon gulosus</name>
    <dbReference type="NCBI Taxonomy" id="1973496"/>
    <lineage>
        <taxon>Bacteria</taxon>
        <taxon>Bacillati</taxon>
        <taxon>Chloroflexota</taxon>
        <taxon>Chloroflexia</taxon>
        <taxon>Herpetosiphonales</taxon>
        <taxon>Herpetosiphonaceae</taxon>
        <taxon>Herpetosiphon</taxon>
    </lineage>
</organism>
<dbReference type="SUPFAM" id="SSF46785">
    <property type="entry name" value="Winged helix' DNA-binding domain"/>
    <property type="match status" value="1"/>
</dbReference>
<proteinExistence type="predicted"/>
<sequence>MKTPTGYAPNAMETESLLLLARLGRLLARHLHVAWPGRALRNTYQSLNRLTEAGLITYVEHFEAPSARQRQRTNQLWKRHGRIYSLTPMGWDYLKAAFPQLEEGKERLAPTYFNPRHQAEHQIEYADLVTSILRDLDTIPGIIGMSSYIEMDLSEQARPRADGIVVLRRWKHAMAHADERSSCYPWLVVPRQEGQIDELFAIEIDRGTEEPSIITGKAQSYGALFASKSWESRFQWPLIAFAVPTERRQRVIFDAWDRGWPGGPIRCTTFDAIHTHGALAPIWTHQHHRDMTYQVPLLRAVWAEAVIA</sequence>
<dbReference type="Proteomes" id="UP001428290">
    <property type="component" value="Unassembled WGS sequence"/>
</dbReference>
<dbReference type="RefSeq" id="WP_345724571.1">
    <property type="nucleotide sequence ID" value="NZ_BAABRU010000028.1"/>
</dbReference>
<dbReference type="InterPro" id="IPR036390">
    <property type="entry name" value="WH_DNA-bd_sf"/>
</dbReference>
<dbReference type="Pfam" id="PF13814">
    <property type="entry name" value="Replic_Relax"/>
    <property type="match status" value="1"/>
</dbReference>